<dbReference type="OrthoDB" id="3766406at2759"/>
<gene>
    <name evidence="2" type="ORF">PHISCL_02870</name>
</gene>
<dbReference type="AlphaFoldDB" id="A0A3A2ZNH3"/>
<evidence type="ECO:0000313" key="3">
    <source>
        <dbReference type="Proteomes" id="UP000266188"/>
    </source>
</evidence>
<organism evidence="2 3">
    <name type="scientific">Aspergillus sclerotialis</name>
    <dbReference type="NCBI Taxonomy" id="2070753"/>
    <lineage>
        <taxon>Eukaryota</taxon>
        <taxon>Fungi</taxon>
        <taxon>Dikarya</taxon>
        <taxon>Ascomycota</taxon>
        <taxon>Pezizomycotina</taxon>
        <taxon>Eurotiomycetes</taxon>
        <taxon>Eurotiomycetidae</taxon>
        <taxon>Eurotiales</taxon>
        <taxon>Aspergillaceae</taxon>
        <taxon>Aspergillus</taxon>
        <taxon>Aspergillus subgen. Polypaecilum</taxon>
    </lineage>
</organism>
<accession>A0A3A2ZNH3</accession>
<dbReference type="Pfam" id="PF00646">
    <property type="entry name" value="F-box"/>
    <property type="match status" value="1"/>
</dbReference>
<sequence length="399" mass="44957">MESMGAHEPSTLTDLPLELLLIISESLSPIDVACLSLSSRKLQVLFRENETELLKAQPGETWLPKAIPIHGGIWNDDRAAFLLRLSLDVPPYFFCYTCSHLHPWEMVGPRGPAFQPRNRLRCQGRGLTLMTLFDLCTYYNFDFFHVQLAMRGFFYGPRFGISTKSLSYTEVRLSPSQPVTTLLSVQAGICPDTPSLYMWIQHLISVTRSNAAELLLGTRDIMVCNHIIRDSSVWGGPDVADFVSHCLEAYRSGAMAAPELKRCRYCNIDFKFDIKEYGDDGLALVITRWVDLGSGITPDGTRWNCHLPLCYDKMLGAPDLLGDSRNVFENLPGESEEELLSRNISYLSSGKYKAVMGRFNKTTWFLQAESRVPRSLFSRSLAEGYRAILALSVSEETRP</sequence>
<dbReference type="EMBL" id="MVGC01000068">
    <property type="protein sequence ID" value="RJE24789.1"/>
    <property type="molecule type" value="Genomic_DNA"/>
</dbReference>
<dbReference type="STRING" id="2070753.A0A3A2ZNH3"/>
<dbReference type="InterPro" id="IPR001810">
    <property type="entry name" value="F-box_dom"/>
</dbReference>
<proteinExistence type="predicted"/>
<dbReference type="SUPFAM" id="SSF81383">
    <property type="entry name" value="F-box domain"/>
    <property type="match status" value="1"/>
</dbReference>
<evidence type="ECO:0000313" key="2">
    <source>
        <dbReference type="EMBL" id="RJE24789.1"/>
    </source>
</evidence>
<feature type="domain" description="F-box" evidence="1">
    <location>
        <begin position="9"/>
        <end position="57"/>
    </location>
</feature>
<evidence type="ECO:0000259" key="1">
    <source>
        <dbReference type="PROSITE" id="PS50181"/>
    </source>
</evidence>
<dbReference type="PROSITE" id="PS50181">
    <property type="entry name" value="FBOX"/>
    <property type="match status" value="1"/>
</dbReference>
<protein>
    <recommendedName>
        <fullName evidence="1">F-box domain-containing protein</fullName>
    </recommendedName>
</protein>
<reference evidence="3" key="1">
    <citation type="submission" date="2017-02" db="EMBL/GenBank/DDBJ databases">
        <authorList>
            <person name="Tafer H."/>
            <person name="Lopandic K."/>
        </authorList>
    </citation>
    <scope>NUCLEOTIDE SEQUENCE [LARGE SCALE GENOMIC DNA]</scope>
    <source>
        <strain evidence="3">CBS 366.77</strain>
    </source>
</reference>
<dbReference type="Proteomes" id="UP000266188">
    <property type="component" value="Unassembled WGS sequence"/>
</dbReference>
<keyword evidence="3" id="KW-1185">Reference proteome</keyword>
<name>A0A3A2ZNH3_9EURO</name>
<dbReference type="InterPro" id="IPR036047">
    <property type="entry name" value="F-box-like_dom_sf"/>
</dbReference>
<comment type="caution">
    <text evidence="2">The sequence shown here is derived from an EMBL/GenBank/DDBJ whole genome shotgun (WGS) entry which is preliminary data.</text>
</comment>